<dbReference type="PANTHER" id="PTHR11260">
    <property type="entry name" value="GLUTATHIONE S-TRANSFERASE, GST, SUPERFAMILY, GST DOMAIN CONTAINING"/>
    <property type="match status" value="1"/>
</dbReference>
<dbReference type="GO" id="GO:0006749">
    <property type="term" value="P:glutathione metabolic process"/>
    <property type="evidence" value="ECO:0007669"/>
    <property type="project" value="InterPro"/>
</dbReference>
<dbReference type="SFLD" id="SFLDG01152">
    <property type="entry name" value="Main.3:_Omega-_and_Tau-like"/>
    <property type="match status" value="1"/>
</dbReference>
<proteinExistence type="inferred from homology"/>
<dbReference type="FunFam" id="3.40.30.10:FF:000014">
    <property type="entry name" value="Tau class glutathione S-transferase"/>
    <property type="match status" value="1"/>
</dbReference>
<dbReference type="PANTHER" id="PTHR11260:SF773">
    <property type="entry name" value="GLUTATHIONE S-TRANSFERASE U26"/>
    <property type="match status" value="1"/>
</dbReference>
<evidence type="ECO:0000313" key="10">
    <source>
        <dbReference type="EMBL" id="KAG1348217.1"/>
    </source>
</evidence>
<dbReference type="GO" id="GO:0005737">
    <property type="term" value="C:cytoplasm"/>
    <property type="evidence" value="ECO:0007669"/>
    <property type="project" value="TreeGrafter"/>
</dbReference>
<reference evidence="10" key="2">
    <citation type="submission" date="2019-07" db="EMBL/GenBank/DDBJ databases">
        <authorList>
            <person name="Yang Y."/>
            <person name="Bocs S."/>
            <person name="Baudouin L."/>
        </authorList>
    </citation>
    <scope>NUCLEOTIDE SEQUENCE</scope>
    <source>
        <tissue evidence="10">Spear leaf of Hainan Tall coconut</tissue>
    </source>
</reference>
<evidence type="ECO:0000256" key="7">
    <source>
        <dbReference type="SAM" id="SignalP"/>
    </source>
</evidence>
<protein>
    <recommendedName>
        <fullName evidence="5">Probable glutathione S-transferase GSTU1</fullName>
        <ecNumber evidence="2">2.5.1.18</ecNumber>
    </recommendedName>
</protein>
<dbReference type="SUPFAM" id="SSF52833">
    <property type="entry name" value="Thioredoxin-like"/>
    <property type="match status" value="1"/>
</dbReference>
<dbReference type="Proteomes" id="UP000797356">
    <property type="component" value="Chromosome 6"/>
</dbReference>
<dbReference type="CDD" id="cd03058">
    <property type="entry name" value="GST_N_Tau"/>
    <property type="match status" value="1"/>
</dbReference>
<dbReference type="Pfam" id="PF02798">
    <property type="entry name" value="GST_N"/>
    <property type="match status" value="1"/>
</dbReference>
<dbReference type="SUPFAM" id="SSF47616">
    <property type="entry name" value="GST C-terminal domain-like"/>
    <property type="match status" value="1"/>
</dbReference>
<evidence type="ECO:0000259" key="8">
    <source>
        <dbReference type="PROSITE" id="PS50404"/>
    </source>
</evidence>
<dbReference type="Gene3D" id="3.40.30.10">
    <property type="entry name" value="Glutaredoxin"/>
    <property type="match status" value="1"/>
</dbReference>
<dbReference type="CDD" id="cd03185">
    <property type="entry name" value="GST_C_Tau"/>
    <property type="match status" value="1"/>
</dbReference>
<feature type="signal peptide" evidence="7">
    <location>
        <begin position="1"/>
        <end position="24"/>
    </location>
</feature>
<feature type="chain" id="PRO_5035419219" description="Probable glutathione S-transferase GSTU1" evidence="7">
    <location>
        <begin position="25"/>
        <end position="221"/>
    </location>
</feature>
<comment type="catalytic activity">
    <reaction evidence="4">
        <text>RX + glutathione = an S-substituted glutathione + a halide anion + H(+)</text>
        <dbReference type="Rhea" id="RHEA:16437"/>
        <dbReference type="ChEBI" id="CHEBI:15378"/>
        <dbReference type="ChEBI" id="CHEBI:16042"/>
        <dbReference type="ChEBI" id="CHEBI:17792"/>
        <dbReference type="ChEBI" id="CHEBI:57925"/>
        <dbReference type="ChEBI" id="CHEBI:90779"/>
        <dbReference type="EC" id="2.5.1.18"/>
    </reaction>
</comment>
<dbReference type="InterPro" id="IPR036282">
    <property type="entry name" value="Glutathione-S-Trfase_C_sf"/>
</dbReference>
<dbReference type="InterPro" id="IPR045073">
    <property type="entry name" value="Omega/Tau-like"/>
</dbReference>
<dbReference type="EMBL" id="CM017877">
    <property type="protein sequence ID" value="KAG1348217.1"/>
    <property type="molecule type" value="Genomic_DNA"/>
</dbReference>
<name>A0A8K0N4L3_COCNU</name>
<dbReference type="SFLD" id="SFLDG00358">
    <property type="entry name" value="Main_(cytGST)"/>
    <property type="match status" value="1"/>
</dbReference>
<dbReference type="PROSITE" id="PS50404">
    <property type="entry name" value="GST_NTER"/>
    <property type="match status" value="1"/>
</dbReference>
<comment type="function">
    <text evidence="1">Conjugation of reduced glutathione to a wide number of exogenous and endogenous hydrophobic electrophiles.</text>
</comment>
<dbReference type="InterPro" id="IPR040079">
    <property type="entry name" value="Glutathione_S-Trfase"/>
</dbReference>
<dbReference type="InterPro" id="IPR004045">
    <property type="entry name" value="Glutathione_S-Trfase_N"/>
</dbReference>
<evidence type="ECO:0000256" key="5">
    <source>
        <dbReference type="ARBA" id="ARBA00074965"/>
    </source>
</evidence>
<dbReference type="InterPro" id="IPR004046">
    <property type="entry name" value="GST_C"/>
</dbReference>
<evidence type="ECO:0000313" key="11">
    <source>
        <dbReference type="Proteomes" id="UP000797356"/>
    </source>
</evidence>
<dbReference type="SFLD" id="SFLDS00019">
    <property type="entry name" value="Glutathione_Transferase_(cytos"/>
    <property type="match status" value="1"/>
</dbReference>
<sequence>MADKVVLLSSWASVFGLRVQIALAEKEVDYEFREEDLFDKSSLLLESNPVHKKVPVLIHNGKPVCESSVIIQYIDEVWTKGPSLLPKDPLQRANARFWTDFIGKTIYPCGSKIWRNKGDAQVQAAAKKELIGILKQLEGELGERPFFGGETLGYVDIALVPFSRWFYTYETFGRFSIEKECPKLMAWVRRCNDRESVSKVLPDPHKVYQRNCGLKKRLGLE</sequence>
<dbReference type="OrthoDB" id="202840at2759"/>
<dbReference type="EC" id="2.5.1.18" evidence="2"/>
<organism evidence="10 11">
    <name type="scientific">Cocos nucifera</name>
    <name type="common">Coconut palm</name>
    <dbReference type="NCBI Taxonomy" id="13894"/>
    <lineage>
        <taxon>Eukaryota</taxon>
        <taxon>Viridiplantae</taxon>
        <taxon>Streptophyta</taxon>
        <taxon>Embryophyta</taxon>
        <taxon>Tracheophyta</taxon>
        <taxon>Spermatophyta</taxon>
        <taxon>Magnoliopsida</taxon>
        <taxon>Liliopsida</taxon>
        <taxon>Arecaceae</taxon>
        <taxon>Arecoideae</taxon>
        <taxon>Cocoseae</taxon>
        <taxon>Attaleinae</taxon>
        <taxon>Cocos</taxon>
    </lineage>
</organism>
<keyword evidence="11" id="KW-1185">Reference proteome</keyword>
<dbReference type="GO" id="GO:0004364">
    <property type="term" value="F:glutathione transferase activity"/>
    <property type="evidence" value="ECO:0007669"/>
    <property type="project" value="UniProtKB-EC"/>
</dbReference>
<evidence type="ECO:0000256" key="4">
    <source>
        <dbReference type="ARBA" id="ARBA00047960"/>
    </source>
</evidence>
<reference evidence="10" key="1">
    <citation type="journal article" date="2017" name="Gigascience">
        <title>The genome draft of coconut (Cocos nucifera).</title>
        <authorList>
            <person name="Xiao Y."/>
            <person name="Xu P."/>
            <person name="Fan H."/>
            <person name="Baudouin L."/>
            <person name="Xia W."/>
            <person name="Bocs S."/>
            <person name="Xu J."/>
            <person name="Li Q."/>
            <person name="Guo A."/>
            <person name="Zhou L."/>
            <person name="Li J."/>
            <person name="Wu Y."/>
            <person name="Ma Z."/>
            <person name="Armero A."/>
            <person name="Issali A.E."/>
            <person name="Liu N."/>
            <person name="Peng M."/>
            <person name="Yang Y."/>
        </authorList>
    </citation>
    <scope>NUCLEOTIDE SEQUENCE</scope>
    <source>
        <tissue evidence="10">Spear leaf of Hainan Tall coconut</tissue>
    </source>
</reference>
<comment type="similarity">
    <text evidence="6">Belongs to the GST superfamily.</text>
</comment>
<gene>
    <name evidence="10" type="ORF">COCNU_06G020460</name>
</gene>
<evidence type="ECO:0000256" key="2">
    <source>
        <dbReference type="ARBA" id="ARBA00012452"/>
    </source>
</evidence>
<dbReference type="InterPro" id="IPR010987">
    <property type="entry name" value="Glutathione-S-Trfase_C-like"/>
</dbReference>
<dbReference type="PROSITE" id="PS50405">
    <property type="entry name" value="GST_CTER"/>
    <property type="match status" value="1"/>
</dbReference>
<evidence type="ECO:0000259" key="9">
    <source>
        <dbReference type="PROSITE" id="PS50405"/>
    </source>
</evidence>
<comment type="caution">
    <text evidence="10">The sequence shown here is derived from an EMBL/GenBank/DDBJ whole genome shotgun (WGS) entry which is preliminary data.</text>
</comment>
<dbReference type="FunFam" id="1.20.1050.10:FF:000018">
    <property type="entry name" value="Glutathione S-transferase U20"/>
    <property type="match status" value="1"/>
</dbReference>
<dbReference type="Gene3D" id="1.20.1050.10">
    <property type="match status" value="1"/>
</dbReference>
<evidence type="ECO:0000256" key="6">
    <source>
        <dbReference type="RuleBase" id="RU003494"/>
    </source>
</evidence>
<dbReference type="AlphaFoldDB" id="A0A8K0N4L3"/>
<dbReference type="InterPro" id="IPR045074">
    <property type="entry name" value="GST_C_Tau"/>
</dbReference>
<dbReference type="Pfam" id="PF00043">
    <property type="entry name" value="GST_C"/>
    <property type="match status" value="1"/>
</dbReference>
<keyword evidence="7" id="KW-0732">Signal</keyword>
<evidence type="ECO:0000256" key="1">
    <source>
        <dbReference type="ARBA" id="ARBA00003701"/>
    </source>
</evidence>
<accession>A0A8K0N4L3</accession>
<feature type="domain" description="GST C-terminal" evidence="9">
    <location>
        <begin position="88"/>
        <end position="214"/>
    </location>
</feature>
<evidence type="ECO:0000256" key="3">
    <source>
        <dbReference type="ARBA" id="ARBA00022679"/>
    </source>
</evidence>
<dbReference type="InterPro" id="IPR036249">
    <property type="entry name" value="Thioredoxin-like_sf"/>
</dbReference>
<keyword evidence="3" id="KW-0808">Transferase</keyword>
<feature type="domain" description="GST N-terminal" evidence="8">
    <location>
        <begin position="3"/>
        <end position="82"/>
    </location>
</feature>